<keyword evidence="2" id="KW-1185">Reference proteome</keyword>
<sequence length="125" mass="14333">MSERPTLIFVYNADGGLFDRLSDAAHKIVSPATYRCDLCRITHGWFRERGAWTDFIRRLDADCRFLHRDGLRQRFPDLVVRLPAVLRLNGGRPEVCVAAEDLERCGNVEALMQLVETRCLSCHSQ</sequence>
<reference evidence="1 2" key="1">
    <citation type="submission" date="2011-09" db="EMBL/GenBank/DDBJ databases">
        <title>Complete sequence of chromosome of Thioflavicoccus mobilis 8321.</title>
        <authorList>
            <consortium name="US DOE Joint Genome Institute"/>
            <person name="Lucas S."/>
            <person name="Han J."/>
            <person name="Lapidus A."/>
            <person name="Cheng J.-F."/>
            <person name="Goodwin L."/>
            <person name="Pitluck S."/>
            <person name="Peters L."/>
            <person name="Ovchinnikova G."/>
            <person name="Lu M."/>
            <person name="Detter J.C."/>
            <person name="Han C."/>
            <person name="Tapia R."/>
            <person name="Land M."/>
            <person name="Hauser L."/>
            <person name="Kyrpides N."/>
            <person name="Ivanova N."/>
            <person name="Pagani I."/>
            <person name="Vogl K."/>
            <person name="Liu Z."/>
            <person name="Imhoff J."/>
            <person name="Thiel V."/>
            <person name="Frigaard N.-U."/>
            <person name="Bryant D."/>
            <person name="Woyke T."/>
        </authorList>
    </citation>
    <scope>NUCLEOTIDE SEQUENCE [LARGE SCALE GENOMIC DNA]</scope>
    <source>
        <strain evidence="1 2">8321</strain>
    </source>
</reference>
<dbReference type="STRING" id="765912.Thimo_0861"/>
<dbReference type="HOGENOM" id="CLU_157878_0_0_6"/>
<organism evidence="1 2">
    <name type="scientific">Thioflavicoccus mobilis 8321</name>
    <dbReference type="NCBI Taxonomy" id="765912"/>
    <lineage>
        <taxon>Bacteria</taxon>
        <taxon>Pseudomonadati</taxon>
        <taxon>Pseudomonadota</taxon>
        <taxon>Gammaproteobacteria</taxon>
        <taxon>Chromatiales</taxon>
        <taxon>Chromatiaceae</taxon>
        <taxon>Thioflavicoccus</taxon>
    </lineage>
</organism>
<evidence type="ECO:0000313" key="2">
    <source>
        <dbReference type="Proteomes" id="UP000010816"/>
    </source>
</evidence>
<dbReference type="OrthoDB" id="572467at2"/>
<dbReference type="Proteomes" id="UP000010816">
    <property type="component" value="Chromosome"/>
</dbReference>
<gene>
    <name evidence="1" type="ORF">Thimo_0861</name>
</gene>
<name>L0GV40_9GAMM</name>
<accession>L0GV40</accession>
<evidence type="ECO:0008006" key="3">
    <source>
        <dbReference type="Google" id="ProtNLM"/>
    </source>
</evidence>
<dbReference type="eggNOG" id="ENOG5032YEY">
    <property type="taxonomic scope" value="Bacteria"/>
</dbReference>
<dbReference type="RefSeq" id="WP_015279843.1">
    <property type="nucleotide sequence ID" value="NC_019940.1"/>
</dbReference>
<dbReference type="AlphaFoldDB" id="L0GV40"/>
<dbReference type="EMBL" id="CP003051">
    <property type="protein sequence ID" value="AGA89697.1"/>
    <property type="molecule type" value="Genomic_DNA"/>
</dbReference>
<dbReference type="KEGG" id="tmb:Thimo_0861"/>
<dbReference type="PATRIC" id="fig|765912.4.peg.844"/>
<proteinExistence type="predicted"/>
<evidence type="ECO:0000313" key="1">
    <source>
        <dbReference type="EMBL" id="AGA89697.1"/>
    </source>
</evidence>
<protein>
    <recommendedName>
        <fullName evidence="3">GTPase</fullName>
    </recommendedName>
</protein>